<evidence type="ECO:0000313" key="1">
    <source>
        <dbReference type="EMBL" id="ORZ01972.1"/>
    </source>
</evidence>
<dbReference type="EMBL" id="MCFF01000062">
    <property type="protein sequence ID" value="ORZ01972.1"/>
    <property type="molecule type" value="Genomic_DNA"/>
</dbReference>
<dbReference type="Proteomes" id="UP000193648">
    <property type="component" value="Unassembled WGS sequence"/>
</dbReference>
<name>A0A1Y2GC22_9FUNG</name>
<dbReference type="OrthoDB" id="2435510at2759"/>
<dbReference type="RefSeq" id="XP_021876225.1">
    <property type="nucleotide sequence ID" value="XM_022026928.1"/>
</dbReference>
<keyword evidence="2" id="KW-1185">Reference proteome</keyword>
<dbReference type="GeneID" id="33568771"/>
<protein>
    <submittedName>
        <fullName evidence="1">Uncharacterized protein</fullName>
    </submittedName>
</protein>
<comment type="caution">
    <text evidence="1">The sequence shown here is derived from an EMBL/GenBank/DDBJ whole genome shotgun (WGS) entry which is preliminary data.</text>
</comment>
<gene>
    <name evidence="1" type="ORF">BCR41DRAFT_375199</name>
</gene>
<proteinExistence type="predicted"/>
<reference evidence="1 2" key="1">
    <citation type="submission" date="2016-07" db="EMBL/GenBank/DDBJ databases">
        <title>Pervasive Adenine N6-methylation of Active Genes in Fungi.</title>
        <authorList>
            <consortium name="DOE Joint Genome Institute"/>
            <person name="Mondo S.J."/>
            <person name="Dannebaum R.O."/>
            <person name="Kuo R.C."/>
            <person name="Labutti K."/>
            <person name="Haridas S."/>
            <person name="Kuo A."/>
            <person name="Salamov A."/>
            <person name="Ahrendt S.R."/>
            <person name="Lipzen A."/>
            <person name="Sullivan W."/>
            <person name="Andreopoulos W.B."/>
            <person name="Clum A."/>
            <person name="Lindquist E."/>
            <person name="Daum C."/>
            <person name="Ramamoorthy G.K."/>
            <person name="Gryganskyi A."/>
            <person name="Culley D."/>
            <person name="Magnuson J.K."/>
            <person name="James T.Y."/>
            <person name="O'Malley M.A."/>
            <person name="Stajich J.E."/>
            <person name="Spatafora J.W."/>
            <person name="Visel A."/>
            <person name="Grigoriev I.V."/>
        </authorList>
    </citation>
    <scope>NUCLEOTIDE SEQUENCE [LARGE SCALE GENOMIC DNA]</scope>
    <source>
        <strain evidence="1 2">NRRL 3116</strain>
    </source>
</reference>
<sequence length="268" mass="29354">MLVSAQSLHKFGCFAKAPTELRKSSGSYHRRTVSCLAIAAHHGHYNRLSYYASNGYFYDAIGPAEGSISPVNQARHVKRRSEGAISIELLQKSLLEAGIKTKDVSSTAEIVVGAKHKTDADASRPLNGRLVKLAVPSFVSVTRRSLLSDLLSNQGTSGRLEQNANRRRILKSMRQCSVDANEVDLSVDRPSTCVVSMGSIPSGEESSHLVDDSQAFIIVPTIRHIHNPCHAAIKTKLQSLPYRALARRSGADEDDEAPDYFGIEDRVW</sequence>
<evidence type="ECO:0000313" key="2">
    <source>
        <dbReference type="Proteomes" id="UP000193648"/>
    </source>
</evidence>
<dbReference type="AlphaFoldDB" id="A0A1Y2GC22"/>
<dbReference type="InParanoid" id="A0A1Y2GC22"/>
<accession>A0A1Y2GC22</accession>
<organism evidence="1 2">
    <name type="scientific">Lobosporangium transversale</name>
    <dbReference type="NCBI Taxonomy" id="64571"/>
    <lineage>
        <taxon>Eukaryota</taxon>
        <taxon>Fungi</taxon>
        <taxon>Fungi incertae sedis</taxon>
        <taxon>Mucoromycota</taxon>
        <taxon>Mortierellomycotina</taxon>
        <taxon>Mortierellomycetes</taxon>
        <taxon>Mortierellales</taxon>
        <taxon>Mortierellaceae</taxon>
        <taxon>Lobosporangium</taxon>
    </lineage>
</organism>